<dbReference type="Pfam" id="PF05437">
    <property type="entry name" value="AzlD"/>
    <property type="match status" value="1"/>
</dbReference>
<feature type="transmembrane region" description="Helical" evidence="1">
    <location>
        <begin position="12"/>
        <end position="33"/>
    </location>
</feature>
<comment type="caution">
    <text evidence="2">The sequence shown here is derived from an EMBL/GenBank/DDBJ whole genome shotgun (WGS) entry which is preliminary data.</text>
</comment>
<feature type="transmembrane region" description="Helical" evidence="1">
    <location>
        <begin position="83"/>
        <end position="100"/>
    </location>
</feature>
<keyword evidence="1" id="KW-0812">Transmembrane</keyword>
<dbReference type="AlphaFoldDB" id="A0A6B0SNA5"/>
<keyword evidence="1" id="KW-1133">Transmembrane helix</keyword>
<reference evidence="2 3" key="1">
    <citation type="submission" date="2019-12" db="EMBL/GenBank/DDBJ databases">
        <title>Isolation and characterization of three novel carbon monoxide-oxidizing members of Halobacteria from salione crusts and soils.</title>
        <authorList>
            <person name="Myers M.R."/>
            <person name="King G.M."/>
        </authorList>
    </citation>
    <scope>NUCLEOTIDE SEQUENCE [LARGE SCALE GENOMIC DNA]</scope>
    <source>
        <strain evidence="2 3">PCN9</strain>
    </source>
</reference>
<gene>
    <name evidence="2" type="ORF">GRX66_07535</name>
</gene>
<sequence>MSDSLSLDPTVVAVILAMATVTYATKASGLWAVGRIDLSERMEAGIDVLPGAVIVSFVAPALANGGVPEWVAAAATLATARKTGNLLASLAVGVGVVLAFRNVL</sequence>
<organism evidence="2 3">
    <name type="scientific">Halobacterium bonnevillei</name>
    <dbReference type="NCBI Taxonomy" id="2692200"/>
    <lineage>
        <taxon>Archaea</taxon>
        <taxon>Methanobacteriati</taxon>
        <taxon>Methanobacteriota</taxon>
        <taxon>Stenosarchaea group</taxon>
        <taxon>Halobacteria</taxon>
        <taxon>Halobacteriales</taxon>
        <taxon>Halobacteriaceae</taxon>
        <taxon>Halobacterium</taxon>
    </lineage>
</organism>
<protein>
    <submittedName>
        <fullName evidence="2">AzlD domain-containing protein</fullName>
    </submittedName>
</protein>
<evidence type="ECO:0000313" key="2">
    <source>
        <dbReference type="EMBL" id="MXR20462.1"/>
    </source>
</evidence>
<evidence type="ECO:0000256" key="1">
    <source>
        <dbReference type="SAM" id="Phobius"/>
    </source>
</evidence>
<proteinExistence type="predicted"/>
<evidence type="ECO:0000313" key="3">
    <source>
        <dbReference type="Proteomes" id="UP000471521"/>
    </source>
</evidence>
<dbReference type="RefSeq" id="WP_325064000.1">
    <property type="nucleotide sequence ID" value="NZ_WUUU01000044.1"/>
</dbReference>
<dbReference type="EMBL" id="WUUU01000044">
    <property type="protein sequence ID" value="MXR20462.1"/>
    <property type="molecule type" value="Genomic_DNA"/>
</dbReference>
<feature type="transmembrane region" description="Helical" evidence="1">
    <location>
        <begin position="45"/>
        <end position="63"/>
    </location>
</feature>
<keyword evidence="1" id="KW-0472">Membrane</keyword>
<dbReference type="InterPro" id="IPR008407">
    <property type="entry name" value="Brnchd-chn_aa_trnsp_AzlD"/>
</dbReference>
<dbReference type="Proteomes" id="UP000471521">
    <property type="component" value="Unassembled WGS sequence"/>
</dbReference>
<accession>A0A6B0SNA5</accession>
<name>A0A6B0SNA5_9EURY</name>
<keyword evidence="3" id="KW-1185">Reference proteome</keyword>